<accession>A0A0J5UND4</accession>
<comment type="caution">
    <text evidence="1">The sequence shown here is derived from an EMBL/GenBank/DDBJ whole genome shotgun (WGS) entry which is preliminary data.</text>
</comment>
<dbReference type="RefSeq" id="WP_048014334.1">
    <property type="nucleotide sequence ID" value="NZ_CP047095.1"/>
</dbReference>
<dbReference type="InterPro" id="IPR005585">
    <property type="entry name" value="DUF327"/>
</dbReference>
<dbReference type="SUPFAM" id="SSF158397">
    <property type="entry name" value="TM1646-like"/>
    <property type="match status" value="1"/>
</dbReference>
<proteinExistence type="predicted"/>
<dbReference type="PATRIC" id="fig|189381.10.peg.2683"/>
<organism evidence="1 2">
    <name type="scientific">Rossellomorea marisflavi</name>
    <dbReference type="NCBI Taxonomy" id="189381"/>
    <lineage>
        <taxon>Bacteria</taxon>
        <taxon>Bacillati</taxon>
        <taxon>Bacillota</taxon>
        <taxon>Bacilli</taxon>
        <taxon>Bacillales</taxon>
        <taxon>Bacillaceae</taxon>
        <taxon>Rossellomorea</taxon>
    </lineage>
</organism>
<dbReference type="Gene3D" id="1.20.120.490">
    <property type="entry name" value="Hypothetical protein TM1646-like domain"/>
    <property type="match status" value="1"/>
</dbReference>
<dbReference type="InterPro" id="IPR024042">
    <property type="entry name" value="TM1646-like_dom_sf"/>
</dbReference>
<name>A0A0J5UND4_9BACI</name>
<gene>
    <name evidence="1" type="ORF">AV649_13450</name>
</gene>
<dbReference type="OrthoDB" id="1680946at2"/>
<dbReference type="Proteomes" id="UP000076510">
    <property type="component" value="Unassembled WGS sequence"/>
</dbReference>
<protein>
    <submittedName>
        <fullName evidence="1">Uncharacterized protein</fullName>
    </submittedName>
</protein>
<dbReference type="Pfam" id="PF03885">
    <property type="entry name" value="DUF327"/>
    <property type="match status" value="1"/>
</dbReference>
<evidence type="ECO:0000313" key="1">
    <source>
        <dbReference type="EMBL" id="KZE52137.1"/>
    </source>
</evidence>
<sequence length="146" mass="16870">MKINQDLRIPVDKMPKDQRQAGSMQARFGQMVQQHDQKLHLEQLNQLLSTIGNAGSRLGKSRSFRDLAKYKTLVKKFLKEAVDYGVELQESHTWNQFGEGRKLRLVETIDQHLIDLAEAVMDQERPSIEILDKIGEIKGLLINLYR</sequence>
<evidence type="ECO:0000313" key="2">
    <source>
        <dbReference type="Proteomes" id="UP000076510"/>
    </source>
</evidence>
<dbReference type="AlphaFoldDB" id="A0A0J5UND4"/>
<dbReference type="EMBL" id="LQQY01000005">
    <property type="protein sequence ID" value="KZE52137.1"/>
    <property type="molecule type" value="Genomic_DNA"/>
</dbReference>
<reference evidence="2" key="1">
    <citation type="submission" date="2016-01" db="EMBL/GenBank/DDBJ databases">
        <title>Whole genome sequencing of Bhargavaea cecembensis T14.</title>
        <authorList>
            <person name="Hong K.W."/>
        </authorList>
    </citation>
    <scope>NUCLEOTIDE SEQUENCE [LARGE SCALE GENOMIC DNA]</scope>
    <source>
        <strain evidence="2">M19</strain>
    </source>
</reference>